<dbReference type="FunFam" id="3.40.50.300:FF:000016">
    <property type="entry name" value="Oligopeptide ABC transporter ATP-binding component"/>
    <property type="match status" value="1"/>
</dbReference>
<dbReference type="InterPro" id="IPR003439">
    <property type="entry name" value="ABC_transporter-like_ATP-bd"/>
</dbReference>
<keyword evidence="9 11" id="KW-1133">Transmembrane helix</keyword>
<feature type="domain" description="ABC transmembrane type-1" evidence="13">
    <location>
        <begin position="98"/>
        <end position="282"/>
    </location>
</feature>
<dbReference type="Pfam" id="PF12911">
    <property type="entry name" value="OppC_N"/>
    <property type="match status" value="1"/>
</dbReference>
<evidence type="ECO:0000256" key="11">
    <source>
        <dbReference type="RuleBase" id="RU363032"/>
    </source>
</evidence>
<evidence type="ECO:0000256" key="6">
    <source>
        <dbReference type="ARBA" id="ARBA00022692"/>
    </source>
</evidence>
<dbReference type="EC" id="3.6.3.-" evidence="14"/>
<evidence type="ECO:0000313" key="14">
    <source>
        <dbReference type="EMBL" id="SAI26790.1"/>
    </source>
</evidence>
<evidence type="ECO:0000313" key="15">
    <source>
        <dbReference type="Proteomes" id="UP000077037"/>
    </source>
</evidence>
<keyword evidence="14" id="KW-0378">Hydrolase</keyword>
<dbReference type="InterPro" id="IPR050388">
    <property type="entry name" value="ABC_Ni/Peptide_Import"/>
</dbReference>
<dbReference type="PROSITE" id="PS50893">
    <property type="entry name" value="ABC_TRANSPORTER_2"/>
    <property type="match status" value="2"/>
</dbReference>
<evidence type="ECO:0000259" key="12">
    <source>
        <dbReference type="PROSITE" id="PS50893"/>
    </source>
</evidence>
<keyword evidence="4 11" id="KW-0813">Transport</keyword>
<evidence type="ECO:0000256" key="4">
    <source>
        <dbReference type="ARBA" id="ARBA00022448"/>
    </source>
</evidence>
<dbReference type="EMBL" id="FKBS01000014">
    <property type="protein sequence ID" value="SAI26790.1"/>
    <property type="molecule type" value="Genomic_DNA"/>
</dbReference>
<dbReference type="Pfam" id="PF00005">
    <property type="entry name" value="ABC_tran"/>
    <property type="match status" value="2"/>
</dbReference>
<gene>
    <name evidence="14" type="primary">gsiA_13</name>
    <name evidence="14" type="ORF">SAMEA1982600_02114</name>
</gene>
<dbReference type="InterPro" id="IPR025966">
    <property type="entry name" value="OppC_N"/>
</dbReference>
<evidence type="ECO:0000256" key="8">
    <source>
        <dbReference type="ARBA" id="ARBA00022840"/>
    </source>
</evidence>
<protein>
    <submittedName>
        <fullName evidence="14">ABC transporter ATP-binding protein</fullName>
        <ecNumber evidence="14">3.6.3.-</ecNumber>
    </submittedName>
</protein>
<dbReference type="Proteomes" id="UP000077037">
    <property type="component" value="Unassembled WGS sequence"/>
</dbReference>
<organism evidence="14 15">
    <name type="scientific">Bordetella ansorpii</name>
    <dbReference type="NCBI Taxonomy" id="288768"/>
    <lineage>
        <taxon>Bacteria</taxon>
        <taxon>Pseudomonadati</taxon>
        <taxon>Pseudomonadota</taxon>
        <taxon>Betaproteobacteria</taxon>
        <taxon>Burkholderiales</taxon>
        <taxon>Alcaligenaceae</taxon>
        <taxon>Bordetella</taxon>
    </lineage>
</organism>
<keyword evidence="5" id="KW-1003">Cell membrane</keyword>
<dbReference type="Pfam" id="PF00528">
    <property type="entry name" value="BPD_transp_1"/>
    <property type="match status" value="1"/>
</dbReference>
<dbReference type="AlphaFoldDB" id="A0A157P0C0"/>
<comment type="similarity">
    <text evidence="11">Belongs to the binding-protein-dependent transport system permease family.</text>
</comment>
<dbReference type="InterPro" id="IPR017871">
    <property type="entry name" value="ABC_transporter-like_CS"/>
</dbReference>
<dbReference type="NCBIfam" id="NF008453">
    <property type="entry name" value="PRK11308.1"/>
    <property type="match status" value="2"/>
</dbReference>
<keyword evidence="6 11" id="KW-0812">Transmembrane</keyword>
<dbReference type="GO" id="GO:0005524">
    <property type="term" value="F:ATP binding"/>
    <property type="evidence" value="ECO:0007669"/>
    <property type="project" value="UniProtKB-KW"/>
</dbReference>
<evidence type="ECO:0000256" key="7">
    <source>
        <dbReference type="ARBA" id="ARBA00022741"/>
    </source>
</evidence>
<dbReference type="GO" id="GO:0005886">
    <property type="term" value="C:plasma membrane"/>
    <property type="evidence" value="ECO:0007669"/>
    <property type="project" value="UniProtKB-SubCell"/>
</dbReference>
<comment type="similarity">
    <text evidence="3">Belongs to the ABC transporter superfamily.</text>
</comment>
<evidence type="ECO:0000256" key="2">
    <source>
        <dbReference type="ARBA" id="ARBA00004651"/>
    </source>
</evidence>
<dbReference type="PROSITE" id="PS00211">
    <property type="entry name" value="ABC_TRANSPORTER_1"/>
    <property type="match status" value="2"/>
</dbReference>
<evidence type="ECO:0000256" key="5">
    <source>
        <dbReference type="ARBA" id="ARBA00022475"/>
    </source>
</evidence>
<dbReference type="SUPFAM" id="SSF161098">
    <property type="entry name" value="MetI-like"/>
    <property type="match status" value="1"/>
</dbReference>
<dbReference type="InterPro" id="IPR027417">
    <property type="entry name" value="P-loop_NTPase"/>
</dbReference>
<evidence type="ECO:0000256" key="9">
    <source>
        <dbReference type="ARBA" id="ARBA00022989"/>
    </source>
</evidence>
<dbReference type="PANTHER" id="PTHR43297:SF2">
    <property type="entry name" value="DIPEPTIDE TRANSPORT ATP-BINDING PROTEIN DPPD"/>
    <property type="match status" value="1"/>
</dbReference>
<reference evidence="14 15" key="1">
    <citation type="submission" date="2016-03" db="EMBL/GenBank/DDBJ databases">
        <authorList>
            <consortium name="Pathogen Informatics"/>
        </authorList>
    </citation>
    <scope>NUCLEOTIDE SEQUENCE [LARGE SCALE GENOMIC DNA]</scope>
    <source>
        <strain evidence="14 15">NCTC13364</strain>
    </source>
</reference>
<dbReference type="InterPro" id="IPR013563">
    <property type="entry name" value="Oligopep_ABC_C"/>
</dbReference>
<evidence type="ECO:0000256" key="1">
    <source>
        <dbReference type="ARBA" id="ARBA00004417"/>
    </source>
</evidence>
<keyword evidence="8 14" id="KW-0067">ATP-binding</keyword>
<comment type="subcellular location">
    <subcellularLocation>
        <location evidence="1">Cell inner membrane</location>
        <topology evidence="1">Peripheral membrane protein</topology>
    </subcellularLocation>
    <subcellularLocation>
        <location evidence="2 11">Cell membrane</location>
        <topology evidence="2 11">Multi-pass membrane protein</topology>
    </subcellularLocation>
</comment>
<dbReference type="SMART" id="SM00382">
    <property type="entry name" value="AAA"/>
    <property type="match status" value="2"/>
</dbReference>
<feature type="domain" description="ABC transporter" evidence="12">
    <location>
        <begin position="328"/>
        <end position="575"/>
    </location>
</feature>
<proteinExistence type="inferred from homology"/>
<dbReference type="CDD" id="cd03257">
    <property type="entry name" value="ABC_NikE_OppD_transporters"/>
    <property type="match status" value="2"/>
</dbReference>
<feature type="domain" description="ABC transporter" evidence="12">
    <location>
        <begin position="595"/>
        <end position="843"/>
    </location>
</feature>
<dbReference type="CDD" id="cd06261">
    <property type="entry name" value="TM_PBP2"/>
    <property type="match status" value="1"/>
</dbReference>
<keyword evidence="10 11" id="KW-0472">Membrane</keyword>
<dbReference type="GO" id="GO:0055085">
    <property type="term" value="P:transmembrane transport"/>
    <property type="evidence" value="ECO:0007669"/>
    <property type="project" value="InterPro"/>
</dbReference>
<dbReference type="InterPro" id="IPR000515">
    <property type="entry name" value="MetI-like"/>
</dbReference>
<evidence type="ECO:0000259" key="13">
    <source>
        <dbReference type="PROSITE" id="PS50928"/>
    </source>
</evidence>
<keyword evidence="7" id="KW-0547">Nucleotide-binding</keyword>
<dbReference type="PANTHER" id="PTHR43297">
    <property type="entry name" value="OLIGOPEPTIDE TRANSPORT ATP-BINDING PROTEIN APPD"/>
    <property type="match status" value="1"/>
</dbReference>
<feature type="transmembrane region" description="Helical" evidence="11">
    <location>
        <begin position="136"/>
        <end position="163"/>
    </location>
</feature>
<feature type="transmembrane region" description="Helical" evidence="11">
    <location>
        <begin position="218"/>
        <end position="239"/>
    </location>
</feature>
<dbReference type="Gene3D" id="1.10.3720.10">
    <property type="entry name" value="MetI-like"/>
    <property type="match status" value="1"/>
</dbReference>
<dbReference type="InterPro" id="IPR035906">
    <property type="entry name" value="MetI-like_sf"/>
</dbReference>
<dbReference type="InterPro" id="IPR003593">
    <property type="entry name" value="AAA+_ATPase"/>
</dbReference>
<name>A0A157P0C0_9BORD</name>
<dbReference type="PROSITE" id="PS50928">
    <property type="entry name" value="ABC_TM1"/>
    <property type="match status" value="1"/>
</dbReference>
<feature type="transmembrane region" description="Helical" evidence="11">
    <location>
        <begin position="259"/>
        <end position="282"/>
    </location>
</feature>
<feature type="transmembrane region" description="Helical" evidence="11">
    <location>
        <begin position="32"/>
        <end position="54"/>
    </location>
</feature>
<dbReference type="SUPFAM" id="SSF52540">
    <property type="entry name" value="P-loop containing nucleoside triphosphate hydrolases"/>
    <property type="match status" value="2"/>
</dbReference>
<sequence length="862" mass="92430">MAPPNDTAAALPAPLPAEAGAWRRVRRELRSVPVLLALAVLTLMALMALFAPWLGTVDPTAIAPGSRLKPPFGEFLFGTDAFGRDVWSRVAYGARVSLAAGLGAALASTAAGLALGVLAGWFRWLDGPIMRVMDALMAIPGILLAIALVSVSGASLGTVLFAITLPEIPRVVRLVRGQILSVRGEPYVEAALALGTPLPQLVWRHLLPGTVAPLTVQATYVFASAMLTEAILGFLGAGVPPEIASWGNIMSEGRMFFRLLPGLILFPGLFLSLTVLSINILGDALRDAFDPRRLPARGVPGLASAPSPPARHAGNAIAARTSAPVLALRGLTVQATGADAQVVRNLSLDVHAGETVCVVGESGSGKSVMALAVMGLLPKGALAATGGAILLQDEDVLAASPRRLREWRATRMAMVFQEPMTALNPVHRVGRQVDEVLRLHRRMARGERRARVLEMFRSVHLPDPERIYDAYPHELSGGQRQRIVIAMALILEPALLIADEPTTALDVTTQRHILALIRELQRKHGTAVLFITHDFGVVAEIADRIAVVNRGQMIETGTRDDILARPAHHYTRRLVSSVPSLAPAPRAAPEGEVVLQVRGLGRTYSSSRLLSMNARRVVAAKDVDLTLRRGEILGLVGESGSGKSTVARCVARLIEPTHGSLLMDGADLARLSGAALRPMRKRVQIVFQDPYRSLNPRRTVGDSLIEGLLNFGMPRGQAQARAADMLGVVGIGPDAMRRYPHQFSGGQRQRLCIARALVMEPQVLVADEAVSALDVSVQAQVLDLLEAVRQRTGISVLFITHDLRVAAQVCDTIAVMLQGRVVETGPAQAVLVSPRHDYTRALLEAAPGRDWDFRNFRPLRAG</sequence>
<dbReference type="Gene3D" id="3.40.50.300">
    <property type="entry name" value="P-loop containing nucleotide triphosphate hydrolases"/>
    <property type="match status" value="2"/>
</dbReference>
<dbReference type="GO" id="GO:0015833">
    <property type="term" value="P:peptide transport"/>
    <property type="evidence" value="ECO:0007669"/>
    <property type="project" value="InterPro"/>
</dbReference>
<evidence type="ECO:0000256" key="3">
    <source>
        <dbReference type="ARBA" id="ARBA00005417"/>
    </source>
</evidence>
<evidence type="ECO:0000256" key="10">
    <source>
        <dbReference type="ARBA" id="ARBA00023136"/>
    </source>
</evidence>
<dbReference type="GO" id="GO:0016887">
    <property type="term" value="F:ATP hydrolysis activity"/>
    <property type="evidence" value="ECO:0007669"/>
    <property type="project" value="InterPro"/>
</dbReference>
<accession>A0A157P0C0</accession>
<feature type="transmembrane region" description="Helical" evidence="11">
    <location>
        <begin position="98"/>
        <end position="124"/>
    </location>
</feature>
<dbReference type="NCBIfam" id="NF007739">
    <property type="entry name" value="PRK10419.1"/>
    <property type="match status" value="2"/>
</dbReference>
<dbReference type="Pfam" id="PF08352">
    <property type="entry name" value="oligo_HPY"/>
    <property type="match status" value="2"/>
</dbReference>